<dbReference type="Gene3D" id="2.40.50.140">
    <property type="entry name" value="Nucleic acid-binding proteins"/>
    <property type="match status" value="2"/>
</dbReference>
<dbReference type="InterPro" id="IPR020599">
    <property type="entry name" value="Transl_elong_fac_P/YeiP"/>
</dbReference>
<dbReference type="FunCoup" id="A0A7I4FBE1">
    <property type="interactions" value="629"/>
</dbReference>
<dbReference type="Pfam" id="PF08207">
    <property type="entry name" value="EFP_N"/>
    <property type="match status" value="1"/>
</dbReference>
<dbReference type="Pfam" id="PF01132">
    <property type="entry name" value="EFP"/>
    <property type="match status" value="1"/>
</dbReference>
<reference evidence="9 10" key="1">
    <citation type="journal article" date="2008" name="Science">
        <title>The Physcomitrella genome reveals evolutionary insights into the conquest of land by plants.</title>
        <authorList>
            <person name="Rensing S."/>
            <person name="Lang D."/>
            <person name="Zimmer A."/>
            <person name="Terry A."/>
            <person name="Salamov A."/>
            <person name="Shapiro H."/>
            <person name="Nishiyama T."/>
            <person name="Perroud P.-F."/>
            <person name="Lindquist E."/>
            <person name="Kamisugi Y."/>
            <person name="Tanahashi T."/>
            <person name="Sakakibara K."/>
            <person name="Fujita T."/>
            <person name="Oishi K."/>
            <person name="Shin-I T."/>
            <person name="Kuroki Y."/>
            <person name="Toyoda A."/>
            <person name="Suzuki Y."/>
            <person name="Hashimoto A."/>
            <person name="Yamaguchi K."/>
            <person name="Sugano A."/>
            <person name="Kohara Y."/>
            <person name="Fujiyama A."/>
            <person name="Anterola A."/>
            <person name="Aoki S."/>
            <person name="Ashton N."/>
            <person name="Barbazuk W.B."/>
            <person name="Barker E."/>
            <person name="Bennetzen J."/>
            <person name="Bezanilla M."/>
            <person name="Blankenship R."/>
            <person name="Cho S.H."/>
            <person name="Dutcher S."/>
            <person name="Estelle M."/>
            <person name="Fawcett J.A."/>
            <person name="Gundlach H."/>
            <person name="Hanada K."/>
            <person name="Heyl A."/>
            <person name="Hicks K.A."/>
            <person name="Hugh J."/>
            <person name="Lohr M."/>
            <person name="Mayer K."/>
            <person name="Melkozernov A."/>
            <person name="Murata T."/>
            <person name="Nelson D."/>
            <person name="Pils B."/>
            <person name="Prigge M."/>
            <person name="Reiss B."/>
            <person name="Renner T."/>
            <person name="Rombauts S."/>
            <person name="Rushton P."/>
            <person name="Sanderfoot A."/>
            <person name="Schween G."/>
            <person name="Shiu S.-H."/>
            <person name="Stueber K."/>
            <person name="Theodoulou F.L."/>
            <person name="Tu H."/>
            <person name="Van de Peer Y."/>
            <person name="Verrier P.J."/>
            <person name="Waters E."/>
            <person name="Wood A."/>
            <person name="Yang L."/>
            <person name="Cove D."/>
            <person name="Cuming A."/>
            <person name="Hasebe M."/>
            <person name="Lucas S."/>
            <person name="Mishler D.B."/>
            <person name="Reski R."/>
            <person name="Grigoriev I."/>
            <person name="Quatrano R.S."/>
            <person name="Boore J.L."/>
        </authorList>
    </citation>
    <scope>NUCLEOTIDE SEQUENCE [LARGE SCALE GENOMIC DNA]</scope>
    <source>
        <strain evidence="9 10">cv. Gransden 2004</strain>
    </source>
</reference>
<comment type="subcellular location">
    <subcellularLocation>
        <location evidence="1">Cytoplasm</location>
    </subcellularLocation>
</comment>
<dbReference type="EMBL" id="ABEU02000001">
    <property type="status" value="NOT_ANNOTATED_CDS"/>
    <property type="molecule type" value="Genomic_DNA"/>
</dbReference>
<evidence type="ECO:0000256" key="2">
    <source>
        <dbReference type="ARBA" id="ARBA00004815"/>
    </source>
</evidence>
<evidence type="ECO:0000256" key="3">
    <source>
        <dbReference type="ARBA" id="ARBA00009479"/>
    </source>
</evidence>
<comment type="pathway">
    <text evidence="2">Protein biosynthesis; polypeptide chain elongation.</text>
</comment>
<evidence type="ECO:0000256" key="4">
    <source>
        <dbReference type="ARBA" id="ARBA00022490"/>
    </source>
</evidence>
<dbReference type="OMA" id="SNHHKPG"/>
<dbReference type="AlphaFoldDB" id="A0A7I4FBE1"/>
<reference evidence="9 10" key="2">
    <citation type="journal article" date="2018" name="Plant J.">
        <title>The Physcomitrella patens chromosome-scale assembly reveals moss genome structure and evolution.</title>
        <authorList>
            <person name="Lang D."/>
            <person name="Ullrich K.K."/>
            <person name="Murat F."/>
            <person name="Fuchs J."/>
            <person name="Jenkins J."/>
            <person name="Haas F.B."/>
            <person name="Piednoel M."/>
            <person name="Gundlach H."/>
            <person name="Van Bel M."/>
            <person name="Meyberg R."/>
            <person name="Vives C."/>
            <person name="Morata J."/>
            <person name="Symeonidi A."/>
            <person name="Hiss M."/>
            <person name="Muchero W."/>
            <person name="Kamisugi Y."/>
            <person name="Saleh O."/>
            <person name="Blanc G."/>
            <person name="Decker E.L."/>
            <person name="van Gessel N."/>
            <person name="Grimwood J."/>
            <person name="Hayes R.D."/>
            <person name="Graham S.W."/>
            <person name="Gunter L.E."/>
            <person name="McDaniel S.F."/>
            <person name="Hoernstein S.N.W."/>
            <person name="Larsson A."/>
            <person name="Li F.W."/>
            <person name="Perroud P.F."/>
            <person name="Phillips J."/>
            <person name="Ranjan P."/>
            <person name="Rokshar D.S."/>
            <person name="Rothfels C.J."/>
            <person name="Schneider L."/>
            <person name="Shu S."/>
            <person name="Stevenson D.W."/>
            <person name="Thummler F."/>
            <person name="Tillich M."/>
            <person name="Villarreal Aguilar J.C."/>
            <person name="Widiez T."/>
            <person name="Wong G.K."/>
            <person name="Wymore A."/>
            <person name="Zhang Y."/>
            <person name="Zimmer A.D."/>
            <person name="Quatrano R.S."/>
            <person name="Mayer K.F.X."/>
            <person name="Goodstein D."/>
            <person name="Casacuberta J.M."/>
            <person name="Vandepoele K."/>
            <person name="Reski R."/>
            <person name="Cuming A.C."/>
            <person name="Tuskan G.A."/>
            <person name="Maumus F."/>
            <person name="Salse J."/>
            <person name="Schmutz J."/>
            <person name="Rensing S.A."/>
        </authorList>
    </citation>
    <scope>NUCLEOTIDE SEQUENCE [LARGE SCALE GENOMIC DNA]</scope>
    <source>
        <strain evidence="9 10">cv. Gransden 2004</strain>
    </source>
</reference>
<dbReference type="EnsemblPlants" id="Pp3c1_29390V3.2">
    <property type="protein sequence ID" value="Pp3c1_29390V3.2"/>
    <property type="gene ID" value="Pp3c1_29390"/>
</dbReference>
<accession>A0A7I4FBE1</accession>
<dbReference type="InterPro" id="IPR014722">
    <property type="entry name" value="Rib_uL2_dom2"/>
</dbReference>
<dbReference type="FunFam" id="2.30.30.30:FF:000003">
    <property type="entry name" value="Elongation factor P"/>
    <property type="match status" value="1"/>
</dbReference>
<dbReference type="UniPathway" id="UPA00345"/>
<dbReference type="SUPFAM" id="SSF50249">
    <property type="entry name" value="Nucleic acid-binding proteins"/>
    <property type="match status" value="2"/>
</dbReference>
<keyword evidence="5" id="KW-0251">Elongation factor</keyword>
<keyword evidence="6" id="KW-0648">Protein biosynthesis</keyword>
<dbReference type="Gramene" id="Pp3c1_29390V3.2">
    <property type="protein sequence ID" value="Pp3c1_29390V3.2"/>
    <property type="gene ID" value="Pp3c1_29390"/>
</dbReference>
<keyword evidence="10" id="KW-1185">Reference proteome</keyword>
<dbReference type="GO" id="GO:0005737">
    <property type="term" value="C:cytoplasm"/>
    <property type="evidence" value="ECO:0000318"/>
    <property type="project" value="GO_Central"/>
</dbReference>
<dbReference type="PANTHER" id="PTHR30053">
    <property type="entry name" value="ELONGATION FACTOR P"/>
    <property type="match status" value="1"/>
</dbReference>
<dbReference type="SMART" id="SM01185">
    <property type="entry name" value="EFP"/>
    <property type="match status" value="1"/>
</dbReference>
<evidence type="ECO:0000256" key="5">
    <source>
        <dbReference type="ARBA" id="ARBA00022768"/>
    </source>
</evidence>
<evidence type="ECO:0000256" key="1">
    <source>
        <dbReference type="ARBA" id="ARBA00004496"/>
    </source>
</evidence>
<comment type="similarity">
    <text evidence="3">Belongs to the elongation factor P family.</text>
</comment>
<dbReference type="GO" id="GO:0043043">
    <property type="term" value="P:peptide biosynthetic process"/>
    <property type="evidence" value="ECO:0007669"/>
    <property type="project" value="InterPro"/>
</dbReference>
<dbReference type="PANTHER" id="PTHR30053:SF14">
    <property type="entry name" value="TRANSLATION ELONGATION FACTOR KOW-LIKE DOMAIN-CONTAINING PROTEIN"/>
    <property type="match status" value="1"/>
</dbReference>
<evidence type="ECO:0000256" key="6">
    <source>
        <dbReference type="ARBA" id="ARBA00022917"/>
    </source>
</evidence>
<dbReference type="SUPFAM" id="SSF50104">
    <property type="entry name" value="Translation proteins SH3-like domain"/>
    <property type="match status" value="1"/>
</dbReference>
<evidence type="ECO:0000313" key="9">
    <source>
        <dbReference type="EnsemblPlants" id="Pp3c1_29390V3.2"/>
    </source>
</evidence>
<dbReference type="InterPro" id="IPR012340">
    <property type="entry name" value="NA-bd_OB-fold"/>
</dbReference>
<dbReference type="InterPro" id="IPR013185">
    <property type="entry name" value="Transl_elong_KOW-like"/>
</dbReference>
<dbReference type="NCBIfam" id="NF001810">
    <property type="entry name" value="PRK00529.1"/>
    <property type="match status" value="1"/>
</dbReference>
<dbReference type="GO" id="GO:0005829">
    <property type="term" value="C:cytosol"/>
    <property type="evidence" value="ECO:0007669"/>
    <property type="project" value="UniProtKB-ARBA"/>
</dbReference>
<dbReference type="FunFam" id="2.40.50.140:FF:000009">
    <property type="entry name" value="Elongation factor P"/>
    <property type="match status" value="1"/>
</dbReference>
<dbReference type="InterPro" id="IPR001059">
    <property type="entry name" value="Transl_elong_P/YeiP_cen"/>
</dbReference>
<dbReference type="Proteomes" id="UP000006727">
    <property type="component" value="Chromosome 1"/>
</dbReference>
<evidence type="ECO:0000259" key="7">
    <source>
        <dbReference type="SMART" id="SM00841"/>
    </source>
</evidence>
<dbReference type="NCBIfam" id="TIGR00038">
    <property type="entry name" value="efp"/>
    <property type="match status" value="1"/>
</dbReference>
<name>A0A7I4FBE1_PHYPA</name>
<organism evidence="9 10">
    <name type="scientific">Physcomitrium patens</name>
    <name type="common">Spreading-leaved earth moss</name>
    <name type="synonym">Physcomitrella patens</name>
    <dbReference type="NCBI Taxonomy" id="3218"/>
    <lineage>
        <taxon>Eukaryota</taxon>
        <taxon>Viridiplantae</taxon>
        <taxon>Streptophyta</taxon>
        <taxon>Embryophyta</taxon>
        <taxon>Bryophyta</taxon>
        <taxon>Bryophytina</taxon>
        <taxon>Bryopsida</taxon>
        <taxon>Funariidae</taxon>
        <taxon>Funariales</taxon>
        <taxon>Funariaceae</taxon>
        <taxon>Physcomitrium</taxon>
    </lineage>
</organism>
<evidence type="ECO:0000313" key="10">
    <source>
        <dbReference type="Proteomes" id="UP000006727"/>
    </source>
</evidence>
<dbReference type="FunFam" id="2.40.50.140:FF:000004">
    <property type="entry name" value="Elongation factor P"/>
    <property type="match status" value="1"/>
</dbReference>
<evidence type="ECO:0000259" key="8">
    <source>
        <dbReference type="SMART" id="SM01185"/>
    </source>
</evidence>
<feature type="domain" description="Translation elongation factor P/YeiP central" evidence="8">
    <location>
        <begin position="147"/>
        <end position="201"/>
    </location>
</feature>
<gene>
    <name evidence="9" type="primary">LOC112287077</name>
</gene>
<sequence>MMQRYRLLARAVQRGAREYGLPPSSSPQIAPGFLRSPSNLQLWRALWSLVRDGMSESRNCFAICSDALRGGGLRQQVRHAKVNGSEVKQGNVIERKGRIYQVLKTQHTQQGRGGATIQVELRDVQSGLKLTERFRTSESIERVFVDEKAYTFLYMEGSSVVLMDPKTFDQLELSKDMLGSGAAYLSDGMEVMVQQYNGQPFSATVPPKVTCTVAEAEPYFKGQSATPTYKRIILENGQTILAPSFITAGDQVVIDTAENTYITRCVFRPSILR</sequence>
<reference evidence="9" key="3">
    <citation type="submission" date="2020-12" db="UniProtKB">
        <authorList>
            <consortium name="EnsemblPlants"/>
        </authorList>
    </citation>
    <scope>IDENTIFICATION</scope>
</reference>
<evidence type="ECO:0008006" key="11">
    <source>
        <dbReference type="Google" id="ProtNLM"/>
    </source>
</evidence>
<dbReference type="CDD" id="cd04470">
    <property type="entry name" value="S1_EF-P_repeat_1"/>
    <property type="match status" value="1"/>
</dbReference>
<dbReference type="InterPro" id="IPR015365">
    <property type="entry name" value="Elong-fact-P_C"/>
</dbReference>
<dbReference type="InterPro" id="IPR008991">
    <property type="entry name" value="Translation_prot_SH3-like_sf"/>
</dbReference>
<protein>
    <recommendedName>
        <fullName evidence="11">Elongation factor P</fullName>
    </recommendedName>
</protein>
<dbReference type="Pfam" id="PF09285">
    <property type="entry name" value="Elong-fact-P_C"/>
    <property type="match status" value="1"/>
</dbReference>
<dbReference type="InterPro" id="IPR011768">
    <property type="entry name" value="Transl_elongation_fac_P"/>
</dbReference>
<dbReference type="InParanoid" id="A0A7I4FBE1"/>
<dbReference type="SMART" id="SM00841">
    <property type="entry name" value="Elong-fact-P_C"/>
    <property type="match status" value="1"/>
</dbReference>
<proteinExistence type="inferred from homology"/>
<keyword evidence="4" id="KW-0963">Cytoplasm</keyword>
<dbReference type="HAMAP" id="MF_00141">
    <property type="entry name" value="EF_P"/>
    <property type="match status" value="1"/>
</dbReference>
<feature type="domain" description="Elongation factor P C-terminal" evidence="7">
    <location>
        <begin position="209"/>
        <end position="264"/>
    </location>
</feature>
<dbReference type="GO" id="GO:0003746">
    <property type="term" value="F:translation elongation factor activity"/>
    <property type="evidence" value="ECO:0000318"/>
    <property type="project" value="GO_Central"/>
</dbReference>
<dbReference type="Gene3D" id="2.30.30.30">
    <property type="match status" value="1"/>
</dbReference>